<evidence type="ECO:0000313" key="2">
    <source>
        <dbReference type="Proteomes" id="UP000502298"/>
    </source>
</evidence>
<dbReference type="Proteomes" id="UP000502298">
    <property type="component" value="Chromosome"/>
</dbReference>
<keyword evidence="2" id="KW-1185">Reference proteome</keyword>
<dbReference type="AlphaFoldDB" id="A0A6H2ELR1"/>
<sequence>MHATITPTQCAELDIMHQELNDALQPSLHAIQYHLAPACRSARDHHQPDLDAINADHAHITNIAQEHGYATATALAPHLNQLNTENLTYLTETYIEWAQLLKLTPQPTQHLCPMCTQTNLLYRDTDTRYICPACEGAWTPPQLRNAQKIVIATAGKWITRKQARNTYTITAPHLRKLIHRGIITPNHDGLIYEPQLAKHLQ</sequence>
<dbReference type="EMBL" id="CP050804">
    <property type="protein sequence ID" value="QJC22018.1"/>
    <property type="molecule type" value="Genomic_DNA"/>
</dbReference>
<organism evidence="1 2">
    <name type="scientific">Arcanobacterium buesumense</name>
    <dbReference type="NCBI Taxonomy" id="2722751"/>
    <lineage>
        <taxon>Bacteria</taxon>
        <taxon>Bacillati</taxon>
        <taxon>Actinomycetota</taxon>
        <taxon>Actinomycetes</taxon>
        <taxon>Actinomycetales</taxon>
        <taxon>Actinomycetaceae</taxon>
        <taxon>Arcanobacterium</taxon>
    </lineage>
</organism>
<name>A0A6H2ELR1_9ACTO</name>
<accession>A0A6H2ELR1</accession>
<dbReference type="KEGG" id="arca:HC352_05555"/>
<reference evidence="1 2" key="1">
    <citation type="submission" date="2020-03" db="EMBL/GenBank/DDBJ databases">
        <title>Complete genome of Arcanobacterium buesumensis sp. nov. strain 2701.</title>
        <authorList>
            <person name="Borowiak M."/>
            <person name="Alssahen M."/>
            <person name="Laemmler C."/>
            <person name="Malorny B."/>
            <person name="Hassan A."/>
            <person name="Prenger-Berninghoff E."/>
            <person name="Ploetz M."/>
            <person name="Abdulmawjood A."/>
        </authorList>
    </citation>
    <scope>NUCLEOTIDE SEQUENCE [LARGE SCALE GENOMIC DNA]</scope>
    <source>
        <strain evidence="1 2">2701</strain>
    </source>
</reference>
<proteinExistence type="predicted"/>
<evidence type="ECO:0000313" key="1">
    <source>
        <dbReference type="EMBL" id="QJC22018.1"/>
    </source>
</evidence>
<gene>
    <name evidence="1" type="ORF">HC352_05555</name>
</gene>
<protein>
    <submittedName>
        <fullName evidence="1">Uncharacterized protein</fullName>
    </submittedName>
</protein>
<dbReference type="RefSeq" id="WP_168917952.1">
    <property type="nucleotide sequence ID" value="NZ_CP050804.1"/>
</dbReference>